<organism evidence="1 2">
    <name type="scientific">Deinococcus xinjiangensis</name>
    <dbReference type="NCBI Taxonomy" id="457454"/>
    <lineage>
        <taxon>Bacteria</taxon>
        <taxon>Thermotogati</taxon>
        <taxon>Deinococcota</taxon>
        <taxon>Deinococci</taxon>
        <taxon>Deinococcales</taxon>
        <taxon>Deinococcaceae</taxon>
        <taxon>Deinococcus</taxon>
    </lineage>
</organism>
<sequence length="93" mass="10710">MAVLEGFEPFLSHELPVSQEIDRFALQERHYRFEKFNTLLRFAVGTVRNECPGQREGETAPVHAENQEIDVLLTPFPIGAIHQEQQLLLLPQK</sequence>
<keyword evidence="2" id="KW-1185">Reference proteome</keyword>
<evidence type="ECO:0000313" key="1">
    <source>
        <dbReference type="EMBL" id="GAA5501477.1"/>
    </source>
</evidence>
<proteinExistence type="predicted"/>
<evidence type="ECO:0000313" key="2">
    <source>
        <dbReference type="Proteomes" id="UP001458946"/>
    </source>
</evidence>
<dbReference type="Proteomes" id="UP001458946">
    <property type="component" value="Unassembled WGS sequence"/>
</dbReference>
<gene>
    <name evidence="1" type="ORF">Dxin01_01209</name>
</gene>
<comment type="caution">
    <text evidence="1">The sequence shown here is derived from an EMBL/GenBank/DDBJ whole genome shotgun (WGS) entry which is preliminary data.</text>
</comment>
<dbReference type="EMBL" id="BAABRN010000009">
    <property type="protein sequence ID" value="GAA5501477.1"/>
    <property type="molecule type" value="Genomic_DNA"/>
</dbReference>
<reference evidence="1 2" key="1">
    <citation type="submission" date="2024-02" db="EMBL/GenBank/DDBJ databases">
        <title>Deinococcus xinjiangensis NBRC 107630.</title>
        <authorList>
            <person name="Ichikawa N."/>
            <person name="Katano-Makiyama Y."/>
            <person name="Hidaka K."/>
        </authorList>
    </citation>
    <scope>NUCLEOTIDE SEQUENCE [LARGE SCALE GENOMIC DNA]</scope>
    <source>
        <strain evidence="1 2">NBRC 107630</strain>
    </source>
</reference>
<name>A0ABP9V870_9DEIO</name>
<accession>A0ABP9V870</accession>
<protein>
    <submittedName>
        <fullName evidence="1">Uncharacterized protein</fullName>
    </submittedName>
</protein>